<keyword evidence="1" id="KW-0472">Membrane</keyword>
<protein>
    <submittedName>
        <fullName evidence="2">Uncharacterized protein</fullName>
    </submittedName>
</protein>
<dbReference type="EMBL" id="JACHIA010000003">
    <property type="protein sequence ID" value="MBB6070081.1"/>
    <property type="molecule type" value="Genomic_DNA"/>
</dbReference>
<comment type="caution">
    <text evidence="2">The sequence shown here is derived from an EMBL/GenBank/DDBJ whole genome shotgun (WGS) entry which is preliminary data.</text>
</comment>
<evidence type="ECO:0000313" key="3">
    <source>
        <dbReference type="Proteomes" id="UP000582837"/>
    </source>
</evidence>
<keyword evidence="3" id="KW-1185">Reference proteome</keyword>
<proteinExistence type="predicted"/>
<feature type="transmembrane region" description="Helical" evidence="1">
    <location>
        <begin position="45"/>
        <end position="65"/>
    </location>
</feature>
<dbReference type="AlphaFoldDB" id="A0A841GMQ8"/>
<dbReference type="Proteomes" id="UP000582837">
    <property type="component" value="Unassembled WGS sequence"/>
</dbReference>
<keyword evidence="1" id="KW-0812">Transmembrane</keyword>
<keyword evidence="1" id="KW-1133">Transmembrane helix</keyword>
<dbReference type="RefSeq" id="WP_170039826.1">
    <property type="nucleotide sequence ID" value="NZ_JABDTL010000002.1"/>
</dbReference>
<name>A0A841GMQ8_9BACT</name>
<evidence type="ECO:0000256" key="1">
    <source>
        <dbReference type="SAM" id="Phobius"/>
    </source>
</evidence>
<feature type="transmembrane region" description="Helical" evidence="1">
    <location>
        <begin position="77"/>
        <end position="97"/>
    </location>
</feature>
<organism evidence="2 3">
    <name type="scientific">Longimicrobium terrae</name>
    <dbReference type="NCBI Taxonomy" id="1639882"/>
    <lineage>
        <taxon>Bacteria</taxon>
        <taxon>Pseudomonadati</taxon>
        <taxon>Gemmatimonadota</taxon>
        <taxon>Longimicrobiia</taxon>
        <taxon>Longimicrobiales</taxon>
        <taxon>Longimicrobiaceae</taxon>
        <taxon>Longimicrobium</taxon>
    </lineage>
</organism>
<gene>
    <name evidence="2" type="ORF">HNQ61_001698</name>
</gene>
<accession>A0A841GMQ8</accession>
<sequence>MIPVLSEIDGLVRFGWAMRGLPGAIRRRIRPRFGDRYSPTVSRHLRVAPALFVLLIAVFAFAVNMSHSATPAWAEHAVLGALMLILAGLMTSLIVLMHALPEESRRRPAAQSVRYDRGASR</sequence>
<evidence type="ECO:0000313" key="2">
    <source>
        <dbReference type="EMBL" id="MBB6070081.1"/>
    </source>
</evidence>
<reference evidence="2 3" key="1">
    <citation type="submission" date="2020-08" db="EMBL/GenBank/DDBJ databases">
        <title>Genomic Encyclopedia of Type Strains, Phase IV (KMG-IV): sequencing the most valuable type-strain genomes for metagenomic binning, comparative biology and taxonomic classification.</title>
        <authorList>
            <person name="Goeker M."/>
        </authorList>
    </citation>
    <scope>NUCLEOTIDE SEQUENCE [LARGE SCALE GENOMIC DNA]</scope>
    <source>
        <strain evidence="2 3">DSM 29007</strain>
    </source>
</reference>